<comment type="cofactor">
    <cofactor evidence="4">
        <name>Mg(2+)</name>
        <dbReference type="ChEBI" id="CHEBI:18420"/>
    </cofactor>
</comment>
<dbReference type="EC" id="6.3.3.2" evidence="4"/>
<gene>
    <name evidence="5" type="ORF">RVY80_07830</name>
</gene>
<keyword evidence="2 4" id="KW-0547">Nucleotide-binding</keyword>
<dbReference type="Gene3D" id="3.40.50.10420">
    <property type="entry name" value="NagB/RpiA/CoA transferase-like"/>
    <property type="match status" value="1"/>
</dbReference>
<dbReference type="SUPFAM" id="SSF100950">
    <property type="entry name" value="NagB/RpiA/CoA transferase-like"/>
    <property type="match status" value="1"/>
</dbReference>
<evidence type="ECO:0000256" key="2">
    <source>
        <dbReference type="ARBA" id="ARBA00022741"/>
    </source>
</evidence>
<name>A0ABU3Z9Z6_9FIRM</name>
<dbReference type="PANTHER" id="PTHR23407">
    <property type="entry name" value="ATPASE INHIBITOR/5-FORMYLTETRAHYDROFOLATE CYCLO-LIGASE"/>
    <property type="match status" value="1"/>
</dbReference>
<comment type="similarity">
    <text evidence="1 4">Belongs to the 5-formyltetrahydrofolate cyclo-ligase family.</text>
</comment>
<protein>
    <recommendedName>
        <fullName evidence="4">5-formyltetrahydrofolate cyclo-ligase</fullName>
        <ecNumber evidence="4">6.3.3.2</ecNumber>
    </recommendedName>
</protein>
<dbReference type="NCBIfam" id="TIGR02727">
    <property type="entry name" value="MTHFS_bact"/>
    <property type="match status" value="1"/>
</dbReference>
<sequence length="188" mass="21334">MDTKEAVRLACKTKRAALRAEDCEQWTIALTREIVKLSQYKKAQKIMLYLAMPREANLDAVITQALQDGKDVYVPVCTDKTTMIAVRLHSLSDVTTGVLHIRIPNEPYDIINPSELDLVLVPGAGFDYRGGRMGMGNGYYDRFLSILRPEQFIGVCWNMQILSQEIPMEDYDVRMTQLITETGLLQCQ</sequence>
<dbReference type="InterPro" id="IPR002698">
    <property type="entry name" value="FTHF_cligase"/>
</dbReference>
<keyword evidence="6" id="KW-1185">Reference proteome</keyword>
<dbReference type="EMBL" id="JAWJZB010000008">
    <property type="protein sequence ID" value="MDV5088748.1"/>
    <property type="molecule type" value="Genomic_DNA"/>
</dbReference>
<evidence type="ECO:0000256" key="1">
    <source>
        <dbReference type="ARBA" id="ARBA00010638"/>
    </source>
</evidence>
<evidence type="ECO:0000313" key="5">
    <source>
        <dbReference type="EMBL" id="MDV5088748.1"/>
    </source>
</evidence>
<keyword evidence="4" id="KW-0479">Metal-binding</keyword>
<keyword evidence="4" id="KW-0460">Magnesium</keyword>
<evidence type="ECO:0000256" key="4">
    <source>
        <dbReference type="RuleBase" id="RU361279"/>
    </source>
</evidence>
<evidence type="ECO:0000256" key="3">
    <source>
        <dbReference type="ARBA" id="ARBA00022840"/>
    </source>
</evidence>
<dbReference type="Pfam" id="PF01812">
    <property type="entry name" value="5-FTHF_cyc-lig"/>
    <property type="match status" value="1"/>
</dbReference>
<comment type="caution">
    <text evidence="5">The sequence shown here is derived from an EMBL/GenBank/DDBJ whole genome shotgun (WGS) entry which is preliminary data.</text>
</comment>
<comment type="catalytic activity">
    <reaction evidence="4">
        <text>(6S)-5-formyl-5,6,7,8-tetrahydrofolate + ATP = (6R)-5,10-methenyltetrahydrofolate + ADP + phosphate</text>
        <dbReference type="Rhea" id="RHEA:10488"/>
        <dbReference type="ChEBI" id="CHEBI:30616"/>
        <dbReference type="ChEBI" id="CHEBI:43474"/>
        <dbReference type="ChEBI" id="CHEBI:57455"/>
        <dbReference type="ChEBI" id="CHEBI:57457"/>
        <dbReference type="ChEBI" id="CHEBI:456216"/>
        <dbReference type="EC" id="6.3.3.2"/>
    </reaction>
</comment>
<accession>A0ABU3Z9Z6</accession>
<evidence type="ECO:0000313" key="6">
    <source>
        <dbReference type="Proteomes" id="UP001272515"/>
    </source>
</evidence>
<dbReference type="Proteomes" id="UP001272515">
    <property type="component" value="Unassembled WGS sequence"/>
</dbReference>
<keyword evidence="5" id="KW-0436">Ligase</keyword>
<keyword evidence="3 4" id="KW-0067">ATP-binding</keyword>
<reference evidence="5 6" key="1">
    <citation type="submission" date="2023-10" db="EMBL/GenBank/DDBJ databases">
        <title>Veillonella sp. nov., isolated from a pig farm feces dump.</title>
        <authorList>
            <person name="Chang Y.-H."/>
        </authorList>
    </citation>
    <scope>NUCLEOTIDE SEQUENCE [LARGE SCALE GENOMIC DNA]</scope>
    <source>
        <strain evidence="5 6">YH-vei2233</strain>
    </source>
</reference>
<dbReference type="InterPro" id="IPR024185">
    <property type="entry name" value="FTHF_cligase-like_sf"/>
</dbReference>
<dbReference type="PIRSF" id="PIRSF006806">
    <property type="entry name" value="FTHF_cligase"/>
    <property type="match status" value="1"/>
</dbReference>
<dbReference type="PANTHER" id="PTHR23407:SF1">
    <property type="entry name" value="5-FORMYLTETRAHYDROFOLATE CYCLO-LIGASE"/>
    <property type="match status" value="1"/>
</dbReference>
<dbReference type="GO" id="GO:0030272">
    <property type="term" value="F:5-formyltetrahydrofolate cyclo-ligase activity"/>
    <property type="evidence" value="ECO:0007669"/>
    <property type="project" value="UniProtKB-EC"/>
</dbReference>
<dbReference type="InterPro" id="IPR037171">
    <property type="entry name" value="NagB/RpiA_transferase-like"/>
</dbReference>
<proteinExistence type="inferred from homology"/>
<organism evidence="5 6">
    <name type="scientific">Veillonella absiana</name>
    <dbReference type="NCBI Taxonomy" id="3079305"/>
    <lineage>
        <taxon>Bacteria</taxon>
        <taxon>Bacillati</taxon>
        <taxon>Bacillota</taxon>
        <taxon>Negativicutes</taxon>
        <taxon>Veillonellales</taxon>
        <taxon>Veillonellaceae</taxon>
        <taxon>Veillonella</taxon>
    </lineage>
</organism>
<dbReference type="RefSeq" id="WP_317330160.1">
    <property type="nucleotide sequence ID" value="NZ_JAWJZA010000019.1"/>
</dbReference>